<dbReference type="SUPFAM" id="SSF69118">
    <property type="entry name" value="AhpD-like"/>
    <property type="match status" value="1"/>
</dbReference>
<dbReference type="Proteomes" id="UP000199707">
    <property type="component" value="Unassembled WGS sequence"/>
</dbReference>
<sequence>MALKRVADERSTESVEAARIELERQMSGLYGLEREAVWLATRAGEIETLGAPRRPDQNSPATVLERRIRRGQALTPPKVAHGIDAQMAQKDGPPARSVEGMTTHDARLPEHPSRLDWAELAPDVYKAMIRLDTAANRTLDPTLLNLIKIRSSQLNHCAFCLDMHSKEALAAGESAERIIQLDAWDESRHFYTAREVAAIALTEAITVITNGFVADDVFARASAQFDQTEMAYLIAAITTINAWNRFGVSARMVPGHYPPAA</sequence>
<keyword evidence="2" id="KW-0560">Oxidoreductase</keyword>
<dbReference type="Pfam" id="PF02627">
    <property type="entry name" value="CMD"/>
    <property type="match status" value="1"/>
</dbReference>
<dbReference type="GO" id="GO:0051920">
    <property type="term" value="F:peroxiredoxin activity"/>
    <property type="evidence" value="ECO:0007669"/>
    <property type="project" value="InterPro"/>
</dbReference>
<evidence type="ECO:0000313" key="2">
    <source>
        <dbReference type="EMBL" id="SCX29828.1"/>
    </source>
</evidence>
<proteinExistence type="predicted"/>
<protein>
    <submittedName>
        <fullName evidence="2">Alkylhydroperoxidase AhpD family core domain-containing protein</fullName>
    </submittedName>
</protein>
<organism evidence="2 3">
    <name type="scientific">Mycolicibacterium fluoranthenivorans</name>
    <dbReference type="NCBI Taxonomy" id="258505"/>
    <lineage>
        <taxon>Bacteria</taxon>
        <taxon>Bacillati</taxon>
        <taxon>Actinomycetota</taxon>
        <taxon>Actinomycetes</taxon>
        <taxon>Mycobacteriales</taxon>
        <taxon>Mycobacteriaceae</taxon>
        <taxon>Mycolicibacterium</taxon>
    </lineage>
</organism>
<dbReference type="InterPro" id="IPR029032">
    <property type="entry name" value="AhpD-like"/>
</dbReference>
<dbReference type="PANTHER" id="PTHR34846:SF10">
    <property type="entry name" value="CYTOPLASMIC PROTEIN"/>
    <property type="match status" value="1"/>
</dbReference>
<reference evidence="3" key="1">
    <citation type="submission" date="2016-10" db="EMBL/GenBank/DDBJ databases">
        <authorList>
            <person name="Varghese N."/>
            <person name="Submissions S."/>
        </authorList>
    </citation>
    <scope>NUCLEOTIDE SEQUENCE [LARGE SCALE GENOMIC DNA]</scope>
    <source>
        <strain evidence="3">UNC267MFSha1.1M11</strain>
    </source>
</reference>
<dbReference type="Gene3D" id="1.20.1290.10">
    <property type="entry name" value="AhpD-like"/>
    <property type="match status" value="1"/>
</dbReference>
<dbReference type="STRING" id="1502745.SAMN02799620_04917"/>
<keyword evidence="2" id="KW-0575">Peroxidase</keyword>
<evidence type="ECO:0000313" key="3">
    <source>
        <dbReference type="Proteomes" id="UP000199707"/>
    </source>
</evidence>
<dbReference type="EMBL" id="FMUB01000011">
    <property type="protein sequence ID" value="SCX29828.1"/>
    <property type="molecule type" value="Genomic_DNA"/>
</dbReference>
<accession>A0A1G4WUE9</accession>
<dbReference type="InterPro" id="IPR004675">
    <property type="entry name" value="AhpD_core"/>
</dbReference>
<dbReference type="NCBIfam" id="TIGR00778">
    <property type="entry name" value="ahpD_dom"/>
    <property type="match status" value="1"/>
</dbReference>
<evidence type="ECO:0000259" key="1">
    <source>
        <dbReference type="Pfam" id="PF02627"/>
    </source>
</evidence>
<dbReference type="PANTHER" id="PTHR34846">
    <property type="entry name" value="4-CARBOXYMUCONOLACTONE DECARBOXYLASE FAMILY PROTEIN (AFU_ORTHOLOGUE AFUA_6G11590)"/>
    <property type="match status" value="1"/>
</dbReference>
<dbReference type="AlphaFoldDB" id="A0A1G4WUE9"/>
<name>A0A1G4WUE9_9MYCO</name>
<dbReference type="InterPro" id="IPR003779">
    <property type="entry name" value="CMD-like"/>
</dbReference>
<feature type="domain" description="Carboxymuconolactone decarboxylase-like" evidence="1">
    <location>
        <begin position="122"/>
        <end position="203"/>
    </location>
</feature>
<gene>
    <name evidence="2" type="ORF">SAMN02799620_04917</name>
</gene>